<evidence type="ECO:0000259" key="2">
    <source>
        <dbReference type="Pfam" id="PF14331"/>
    </source>
</evidence>
<organism evidence="3">
    <name type="scientific">Salmonella enterica</name>
    <name type="common">Salmonella choleraesuis</name>
    <dbReference type="NCBI Taxonomy" id="28901"/>
    <lineage>
        <taxon>Bacteria</taxon>
        <taxon>Pseudomonadati</taxon>
        <taxon>Pseudomonadota</taxon>
        <taxon>Gammaproteobacteria</taxon>
        <taxon>Enterobacterales</taxon>
        <taxon>Enterobacteriaceae</taxon>
        <taxon>Salmonella</taxon>
    </lineage>
</organism>
<reference evidence="3" key="1">
    <citation type="journal article" date="2018" name="Genome Biol.">
        <title>SKESA: strategic k-mer extension for scrupulous assemblies.</title>
        <authorList>
            <person name="Souvorov A."/>
            <person name="Agarwala R."/>
            <person name="Lipman D.J."/>
        </authorList>
    </citation>
    <scope>NUCLEOTIDE SEQUENCE</scope>
    <source>
        <strain evidence="3">MA.CK_98/00011163</strain>
    </source>
</reference>
<protein>
    <recommendedName>
        <fullName evidence="2">Type VI secretion system component TssM1 N-terminal domain-containing protein</fullName>
    </recommendedName>
</protein>
<feature type="domain" description="Type VI secretion system component TssM1 N-terminal" evidence="2">
    <location>
        <begin position="165"/>
        <end position="307"/>
    </location>
</feature>
<reference evidence="3" key="2">
    <citation type="submission" date="2020-02" db="EMBL/GenBank/DDBJ databases">
        <authorList>
            <consortium name="NCBI Pathogen Detection Project"/>
        </authorList>
    </citation>
    <scope>NUCLEOTIDE SEQUENCE</scope>
    <source>
        <strain evidence="3">MA.CK_98/00011163</strain>
    </source>
</reference>
<evidence type="ECO:0000256" key="1">
    <source>
        <dbReference type="SAM" id="Phobius"/>
    </source>
</evidence>
<feature type="transmembrane region" description="Helical" evidence="1">
    <location>
        <begin position="38"/>
        <end position="54"/>
    </location>
</feature>
<dbReference type="AlphaFoldDB" id="A0A747SP62"/>
<comment type="caution">
    <text evidence="3">The sequence shown here is derived from an EMBL/GenBank/DDBJ whole genome shotgun (WGS) entry which is preliminary data.</text>
</comment>
<dbReference type="Pfam" id="PF14331">
    <property type="entry name" value="IcmF-related_N"/>
    <property type="match status" value="1"/>
</dbReference>
<sequence length="1099" mass="122250">MLKKLFFAVLFFSVSVLVSLFCLLFLTGNNTSLLKSSLYTLFLLLTLSLMAALYKKRHPEKRSRWRILRDARQNAEPKEWCRGARMFRRRYSRRRGNSWYLVAGDRASCEAVMTEMSLMPSFAEMTAKTRRGQWVFFPRVVFWFLPLCQCLPGGKEETCWRRFLRRRRLPVASGILLCVPVPLLQGEVSVLRQTLKQWQQMLSLIPGYRRGVLPVHLVISGCEAIPGFSPWTQALCPEARAQALGGGLSVGGGSGEQEGITAFFDDLAGRVAASLPGCWPARADDHLAGTLLALPQHLRALSAPVSVALSLPGAVPAENCRSLWLVSGYVLPFTDGTTRQCFLQALTEQHLPGSGPPPVCWHPAALTAVYALGVAVAVSACMVRPLLCRNMAGRPPDAVVSQLLRTERAQSAGKGWQYGVFYPLLKIQQAQGERALLTLLQAEPGTARQARLRQYQARFQQAAPEVQRDMILALARSIHVWQSMRADLPLADLLALPALPAELRAGDLPLVVTPRLQVAVQNAWSHRYPAQAAQHIAELQDTLVRLLDSDPQLTWLLAPVPGVAPVSATQVGFPLALSVPVPGVWTQAGQQQVAAWLSQIRPALGTERHSAVLQDFLHRRVGLQQDAWFRLMLSMTTYHFDAGDRPDWRRHLDAIVRHQGWATRFAQRVTQELQAVPDNRASPWLKTLRQLSREPLPADGRLYRVRMQIARWLKLPVKEVAGGRMTPEQRTVWKDWQADLQAVALMVRREPLSGLRLTEGVFGVQGTAASPFTPLFSRFEQFRQTWPSSPSSDAVWQLYLSEARFLLADGLFQAACELQQAWQTKVLWVNQSAGVKDRADFVRRAIPGFLQGSAAPYLRGQSGFMTPLEAQGYSLPFTREFLHFVNNVLRPEDLLPEVASERQVRQESRQIQLQAAHDRLSRTPVVTQVTSLPATVPAGGTVLPTGTRLALLCDDDTMILSSLNFRETMAMVWRPGGCQAVELTVRFPGFDALVRYEGDRAWPDFLQDFARGEHLYPAADFDTGQGELAQAGIRSVLVRYRISGSGKVQDTWQAWSATAVPDGESLPASGNNGEYGDGLPSLPAVIAQCPWNKQEKELQ</sequence>
<gene>
    <name evidence="3" type="ORF">G8O00_000937</name>
</gene>
<dbReference type="InterPro" id="IPR025743">
    <property type="entry name" value="TssM1_N"/>
</dbReference>
<evidence type="ECO:0000313" key="3">
    <source>
        <dbReference type="EMBL" id="HAF4697581.1"/>
    </source>
</evidence>
<feature type="transmembrane region" description="Helical" evidence="1">
    <location>
        <begin position="169"/>
        <end position="186"/>
    </location>
</feature>
<feature type="transmembrane region" description="Helical" evidence="1">
    <location>
        <begin position="5"/>
        <end position="26"/>
    </location>
</feature>
<proteinExistence type="predicted"/>
<keyword evidence="1" id="KW-0472">Membrane</keyword>
<keyword evidence="1" id="KW-0812">Transmembrane</keyword>
<dbReference type="EMBL" id="DAAVHS010000002">
    <property type="protein sequence ID" value="HAF4697581.1"/>
    <property type="molecule type" value="Genomic_DNA"/>
</dbReference>
<name>A0A747SP62_SALER</name>
<accession>A0A747SP62</accession>
<keyword evidence="1" id="KW-1133">Transmembrane helix</keyword>